<reference evidence="13" key="1">
    <citation type="journal article" date="2019" name="Int. J. Syst. Evol. Microbiol.">
        <title>The Global Catalogue of Microorganisms (GCM) 10K type strain sequencing project: providing services to taxonomists for standard genome sequencing and annotation.</title>
        <authorList>
            <consortium name="The Broad Institute Genomics Platform"/>
            <consortium name="The Broad Institute Genome Sequencing Center for Infectious Disease"/>
            <person name="Wu L."/>
            <person name="Ma J."/>
        </authorList>
    </citation>
    <scope>NUCLEOTIDE SEQUENCE [LARGE SCALE GENOMIC DNA]</scope>
    <source>
        <strain evidence="13">KACC 14249</strain>
    </source>
</reference>
<keyword evidence="13" id="KW-1185">Reference proteome</keyword>
<dbReference type="InterPro" id="IPR013083">
    <property type="entry name" value="Znf_RING/FYVE/PHD"/>
</dbReference>
<evidence type="ECO:0000256" key="4">
    <source>
        <dbReference type="ARBA" id="ARBA00022692"/>
    </source>
</evidence>
<feature type="transmembrane region" description="Helical" evidence="10">
    <location>
        <begin position="346"/>
        <end position="366"/>
    </location>
</feature>
<dbReference type="PANTHER" id="PTHR10110:SF86">
    <property type="entry name" value="SODIUM_HYDROGEN EXCHANGER 7"/>
    <property type="match status" value="1"/>
</dbReference>
<proteinExistence type="inferred from homology"/>
<comment type="subcellular location">
    <subcellularLocation>
        <location evidence="1 10">Cell membrane</location>
        <topology evidence="1 10">Multi-pass membrane protein</topology>
    </subcellularLocation>
</comment>
<evidence type="ECO:0000256" key="3">
    <source>
        <dbReference type="ARBA" id="ARBA00022475"/>
    </source>
</evidence>
<feature type="transmembrane region" description="Helical" evidence="10">
    <location>
        <begin position="182"/>
        <end position="203"/>
    </location>
</feature>
<evidence type="ECO:0000256" key="5">
    <source>
        <dbReference type="ARBA" id="ARBA00022989"/>
    </source>
</evidence>
<feature type="transmembrane region" description="Helical" evidence="10">
    <location>
        <begin position="372"/>
        <end position="393"/>
    </location>
</feature>
<comment type="caution">
    <text evidence="12">The sequence shown here is derived from an EMBL/GenBank/DDBJ whole genome shotgun (WGS) entry which is preliminary data.</text>
</comment>
<gene>
    <name evidence="12" type="ORF">ACFQDO_15455</name>
</gene>
<dbReference type="PANTHER" id="PTHR10110">
    <property type="entry name" value="SODIUM/HYDROGEN EXCHANGER"/>
    <property type="match status" value="1"/>
</dbReference>
<dbReference type="Gene3D" id="3.30.40.10">
    <property type="entry name" value="Zinc/RING finger domain, C3HC4 (zinc finger)"/>
    <property type="match status" value="1"/>
</dbReference>
<comment type="similarity">
    <text evidence="10">Belongs to the monovalent cation:proton antiporter 1 (CPA1) transporter (TC 2.A.36) family.</text>
</comment>
<keyword evidence="9 10" id="KW-0739">Sodium transport</keyword>
<evidence type="ECO:0000313" key="12">
    <source>
        <dbReference type="EMBL" id="MFC6008534.1"/>
    </source>
</evidence>
<evidence type="ECO:0000256" key="6">
    <source>
        <dbReference type="ARBA" id="ARBA00023053"/>
    </source>
</evidence>
<keyword evidence="4 10" id="KW-0812">Transmembrane</keyword>
<evidence type="ECO:0000256" key="2">
    <source>
        <dbReference type="ARBA" id="ARBA00022448"/>
    </source>
</evidence>
<keyword evidence="5 10" id="KW-1133">Transmembrane helix</keyword>
<keyword evidence="8 10" id="KW-0472">Membrane</keyword>
<keyword evidence="3 10" id="KW-1003">Cell membrane</keyword>
<evidence type="ECO:0000256" key="10">
    <source>
        <dbReference type="RuleBase" id="RU366002"/>
    </source>
</evidence>
<comment type="caution">
    <text evidence="10">Lacks conserved residue(s) required for the propagation of feature annotation.</text>
</comment>
<keyword evidence="6 10" id="KW-0915">Sodium</keyword>
<dbReference type="InterPro" id="IPR001607">
    <property type="entry name" value="Znf_UBP"/>
</dbReference>
<evidence type="ECO:0000256" key="1">
    <source>
        <dbReference type="ARBA" id="ARBA00004651"/>
    </source>
</evidence>
<feature type="transmembrane region" description="Helical" evidence="10">
    <location>
        <begin position="271"/>
        <end position="289"/>
    </location>
</feature>
<feature type="domain" description="UBP-type" evidence="11">
    <location>
        <begin position="538"/>
        <end position="622"/>
    </location>
</feature>
<dbReference type="Pfam" id="PF02148">
    <property type="entry name" value="zf-UBP"/>
    <property type="match status" value="1"/>
</dbReference>
<evidence type="ECO:0000259" key="11">
    <source>
        <dbReference type="PROSITE" id="PS50271"/>
    </source>
</evidence>
<feature type="transmembrane region" description="Helical" evidence="10">
    <location>
        <begin position="54"/>
        <end position="71"/>
    </location>
</feature>
<evidence type="ECO:0000313" key="13">
    <source>
        <dbReference type="Proteomes" id="UP001596189"/>
    </source>
</evidence>
<name>A0ABW1JGR0_9ACTN</name>
<evidence type="ECO:0000256" key="7">
    <source>
        <dbReference type="ARBA" id="ARBA00023065"/>
    </source>
</evidence>
<feature type="transmembrane region" description="Helical" evidence="10">
    <location>
        <begin position="301"/>
        <end position="326"/>
    </location>
</feature>
<feature type="transmembrane region" description="Helical" evidence="10">
    <location>
        <begin position="112"/>
        <end position="135"/>
    </location>
</feature>
<dbReference type="SUPFAM" id="SSF57850">
    <property type="entry name" value="RING/U-box"/>
    <property type="match status" value="1"/>
</dbReference>
<feature type="transmembrane region" description="Helical" evidence="10">
    <location>
        <begin position="83"/>
        <end position="106"/>
    </location>
</feature>
<sequence>MHTALSLVAIAIVVVTVAGLARRVGASPPLVLVGVGVLCAYLPFIPDVRLDSDVALVGVLPPLLYAAAIRTSLVDFRANRSSILLLSIGATLFTTACVAFVAFWVIPAPFSLAAAFALGAVVAPPDAVAATSIARRIGLPRRVVSILEGESLVNDATALVALNTARAAIISTIAIWQVGLDFVWASLGGVLAGVVVAQVFSFVRRRVDDPVIDTVLSLLAPFVAYLVGEELHASGVLSVVVTGLLLGHRSHLLQSGASRLAEASNWRTIQFLLENAVFLLIGLQAPFVVREARAELSDTTLLVVCGAVLLAVLLSRFVWVFGAYSVRLLLRRPVDQDGWTWRSSMLVSWAGMRGVVTLAAVLALPAQTPHRGTLLLVAFVVVVGTLSLQGLTLPALARWLRLPGPDPAEDALAQAALLSEVSKAGIERLDSERTADDPDDVVESLRGKSEQRVASAWERLGRPHEEYEPPTATYLRLRLAMLDSERAALIKARDEGRYDDEVLRAGTAVLDVEESLLDRAELSNERVAERLAPARAAAGCEHLMSAPTLVKPGTPDGCEECLRDGTTWVHLRLCLTCGHVGCCDSSPHRHADRHYDETSHPVMRSFEPHEHWRWCYVDDLLG</sequence>
<accession>A0ABW1JGR0</accession>
<dbReference type="InterPro" id="IPR004705">
    <property type="entry name" value="Cation/H_exchanger_CPA1_bac"/>
</dbReference>
<organism evidence="12 13">
    <name type="scientific">Angustibacter luteus</name>
    <dbReference type="NCBI Taxonomy" id="658456"/>
    <lineage>
        <taxon>Bacteria</taxon>
        <taxon>Bacillati</taxon>
        <taxon>Actinomycetota</taxon>
        <taxon>Actinomycetes</taxon>
        <taxon>Kineosporiales</taxon>
        <taxon>Kineosporiaceae</taxon>
    </lineage>
</organism>
<dbReference type="EMBL" id="JBHSRD010000004">
    <property type="protein sequence ID" value="MFC6008534.1"/>
    <property type="molecule type" value="Genomic_DNA"/>
</dbReference>
<dbReference type="InterPro" id="IPR018422">
    <property type="entry name" value="Cation/H_exchanger_CPA1"/>
</dbReference>
<evidence type="ECO:0000256" key="9">
    <source>
        <dbReference type="ARBA" id="ARBA00023201"/>
    </source>
</evidence>
<dbReference type="Pfam" id="PF00999">
    <property type="entry name" value="Na_H_Exchanger"/>
    <property type="match status" value="1"/>
</dbReference>
<protein>
    <submittedName>
        <fullName evidence="12">Na+/H+ antiporter</fullName>
    </submittedName>
</protein>
<dbReference type="Gene3D" id="6.10.140.1330">
    <property type="match status" value="1"/>
</dbReference>
<keyword evidence="2 10" id="KW-0813">Transport</keyword>
<comment type="function">
    <text evidence="10">Na(+)/H(+) antiporter that extrudes sodium in exchange for external protons.</text>
</comment>
<dbReference type="Proteomes" id="UP001596189">
    <property type="component" value="Unassembled WGS sequence"/>
</dbReference>
<dbReference type="InterPro" id="IPR006153">
    <property type="entry name" value="Cation/H_exchanger_TM"/>
</dbReference>
<feature type="transmembrane region" description="Helical" evidence="10">
    <location>
        <begin position="156"/>
        <end position="176"/>
    </location>
</feature>
<feature type="transmembrane region" description="Helical" evidence="10">
    <location>
        <begin position="233"/>
        <end position="250"/>
    </location>
</feature>
<evidence type="ECO:0000256" key="8">
    <source>
        <dbReference type="ARBA" id="ARBA00023136"/>
    </source>
</evidence>
<keyword evidence="7 10" id="KW-0406">Ion transport</keyword>
<keyword evidence="10" id="KW-0050">Antiport</keyword>
<dbReference type="PROSITE" id="PS50271">
    <property type="entry name" value="ZF_UBP"/>
    <property type="match status" value="1"/>
</dbReference>
<dbReference type="RefSeq" id="WP_345714769.1">
    <property type="nucleotide sequence ID" value="NZ_BAABFP010000002.1"/>
</dbReference>
<dbReference type="NCBIfam" id="TIGR00831">
    <property type="entry name" value="a_cpa1"/>
    <property type="match status" value="1"/>
</dbReference>